<comment type="caution">
    <text evidence="3">The sequence shown here is derived from an EMBL/GenBank/DDBJ whole genome shotgun (WGS) entry which is preliminary data.</text>
</comment>
<evidence type="ECO:0000256" key="1">
    <source>
        <dbReference type="SAM" id="Phobius"/>
    </source>
</evidence>
<evidence type="ECO:0000259" key="2">
    <source>
        <dbReference type="Pfam" id="PF03009"/>
    </source>
</evidence>
<feature type="transmembrane region" description="Helical" evidence="1">
    <location>
        <begin position="20"/>
        <end position="38"/>
    </location>
</feature>
<dbReference type="GO" id="GO:0008081">
    <property type="term" value="F:phosphoric diester hydrolase activity"/>
    <property type="evidence" value="ECO:0007669"/>
    <property type="project" value="InterPro"/>
</dbReference>
<dbReference type="GO" id="GO:0006629">
    <property type="term" value="P:lipid metabolic process"/>
    <property type="evidence" value="ECO:0007669"/>
    <property type="project" value="InterPro"/>
</dbReference>
<keyword evidence="1" id="KW-0812">Transmembrane</keyword>
<protein>
    <submittedName>
        <fullName evidence="3">Glycerophosphoryl diester phosphodiesterase</fullName>
    </submittedName>
</protein>
<feature type="domain" description="GP-PDE" evidence="2">
    <location>
        <begin position="167"/>
        <end position="386"/>
    </location>
</feature>
<dbReference type="AlphaFoldDB" id="A0AB33U1A6"/>
<dbReference type="InterPro" id="IPR017946">
    <property type="entry name" value="PLC-like_Pdiesterase_TIM-brl"/>
</dbReference>
<evidence type="ECO:0000313" key="3">
    <source>
        <dbReference type="EMBL" id="CYU41147.1"/>
    </source>
</evidence>
<name>A0AB33U1A6_STRSU</name>
<keyword evidence="1" id="KW-0472">Membrane</keyword>
<keyword evidence="1" id="KW-1133">Transmembrane helix</keyword>
<dbReference type="PANTHER" id="PTHR43805:SF1">
    <property type="entry name" value="GP-PDE DOMAIN-CONTAINING PROTEIN"/>
    <property type="match status" value="1"/>
</dbReference>
<sequence length="401" mass="46199">MGRNKIEGNTRTRKRTHRWANLHIVVVLSLFMCLLIGYKHFSLLRDGYMPLNTVLEKQSFQKTSDGQYEKKIGDLSYSLLIDTDKNSVTKAGYQFDISNDIQHFLWMDYLSADKIEEIFNVQVSSSGIFVDIQDIEFSQHEWTEKFPNLIAHAGGTYREKAYNTFYTNSLEALQQNYSLGHRVFEIDFYLTSDGKMAAVHDWDQFGNMDGVAMSSQEWKAFQTFGSPVTDSRFTTMLIGDVLDQMLINKDMFLVTDTKSFEVSKEEMITQFTEIYNEAMKRDPELLNRIVPQVYNEDMFHSIQSIFKFPSVIYTLYATQSSAEAITQFANANPEIKVITMSTGDPRFGTEFFTSLHAVNKKVYTHTIHTYDELTKYSALGIDGFYTGLLLPSDMERLSSLR</sequence>
<dbReference type="SUPFAM" id="SSF51695">
    <property type="entry name" value="PLC-like phosphodiesterases"/>
    <property type="match status" value="1"/>
</dbReference>
<dbReference type="InterPro" id="IPR030395">
    <property type="entry name" value="GP_PDE_dom"/>
</dbReference>
<accession>A0AB33U1A6</accession>
<dbReference type="Pfam" id="PF03009">
    <property type="entry name" value="GDPD"/>
    <property type="match status" value="1"/>
</dbReference>
<dbReference type="EMBL" id="FIGB01000002">
    <property type="protein sequence ID" value="CYU41147.1"/>
    <property type="molecule type" value="Genomic_DNA"/>
</dbReference>
<reference evidence="3 4" key="1">
    <citation type="submission" date="2016-02" db="EMBL/GenBank/DDBJ databases">
        <authorList>
            <consortium name="Pathogen Informatics"/>
        </authorList>
    </citation>
    <scope>NUCLEOTIDE SEQUENCE [LARGE SCALE GENOMIC DNA]</scope>
    <source>
        <strain evidence="3 4">LSS27</strain>
    </source>
</reference>
<dbReference type="PANTHER" id="PTHR43805">
    <property type="entry name" value="GLYCEROPHOSPHORYL DIESTER PHOSPHODIESTERASE"/>
    <property type="match status" value="1"/>
</dbReference>
<dbReference type="Gene3D" id="3.20.20.190">
    <property type="entry name" value="Phosphatidylinositol (PI) phosphodiesterase"/>
    <property type="match status" value="1"/>
</dbReference>
<evidence type="ECO:0000313" key="4">
    <source>
        <dbReference type="Proteomes" id="UP000073390"/>
    </source>
</evidence>
<organism evidence="3 4">
    <name type="scientific">Streptococcus suis</name>
    <dbReference type="NCBI Taxonomy" id="1307"/>
    <lineage>
        <taxon>Bacteria</taxon>
        <taxon>Bacillati</taxon>
        <taxon>Bacillota</taxon>
        <taxon>Bacilli</taxon>
        <taxon>Lactobacillales</taxon>
        <taxon>Streptococcaceae</taxon>
        <taxon>Streptococcus</taxon>
    </lineage>
</organism>
<gene>
    <name evidence="3" type="ORF">ERS132389_00812</name>
</gene>
<proteinExistence type="predicted"/>
<dbReference type="Proteomes" id="UP000073390">
    <property type="component" value="Unassembled WGS sequence"/>
</dbReference>